<dbReference type="EMBL" id="HBIW01010513">
    <property type="protein sequence ID" value="CAE0693531.1"/>
    <property type="molecule type" value="Transcribed_RNA"/>
</dbReference>
<proteinExistence type="predicted"/>
<accession>A0A7S3ZTT8</accession>
<dbReference type="InterPro" id="IPR057678">
    <property type="entry name" value="DUF7918"/>
</dbReference>
<protein>
    <recommendedName>
        <fullName evidence="2">DUF7918 domain-containing protein</fullName>
    </recommendedName>
</protein>
<dbReference type="AlphaFoldDB" id="A0A7S3ZTT8"/>
<feature type="region of interest" description="Disordered" evidence="1">
    <location>
        <begin position="414"/>
        <end position="435"/>
    </location>
</feature>
<sequence length="600" mass="64516">MPVDARGLSAHVLVDGRAVPELSDPDTTPRDWAFLRTAATNGQVSPEAAAACAQRKCLVATTAGTRFEVVVVNATRHHLCVDTFVDGRKIDSLSLFGQHAVRDEQTGPYGPDERYMWTARIEGDYVGATTASIATNAVRPMRFAQLRQVEEGGPATRDFGAASQAGRIDVVARVIEDLGDKKLMAAAPGSARGEDAQATGATKKDIFGLGTSYGDAIATAANSSEYGAMRTPRVSRDCFATFSFRYAAIEALHIAKTTPKAWLDRETALIEDARQSSRDLRRHLRAGFAISEPPTYLFSSKLSPLAGPGAPKAVPDSGRLDKALRGEGFKLVGEPRSLFDALSHQLCGTHQLSRYVEHAVATELRVVEDYCSGAPVDFEEQYGALYRPTDAPLPYAGEWRDHFERCRSANDGHAAAGQRYDDGAASAARPPPLEAGDLVDVSKEDGSGVVECSVQGGDARVVVVKPPGGAQEEIPRSSWRLGGGGPRSRRGAHVAEQQTALLVQAFANAFGVRVFLLCVTGKKKQLRVVRVEPRNGRRVLINGYAIAHLGGVAFDSVARHHDVIEIQSGSESEDDVDVKPDPEPPAKRQRAAPAVKRERH</sequence>
<dbReference type="EMBL" id="CAKKNE010000001">
    <property type="protein sequence ID" value="CAH0363822.1"/>
    <property type="molecule type" value="Genomic_DNA"/>
</dbReference>
<reference evidence="3" key="1">
    <citation type="submission" date="2021-01" db="EMBL/GenBank/DDBJ databases">
        <authorList>
            <person name="Corre E."/>
            <person name="Pelletier E."/>
            <person name="Niang G."/>
            <person name="Scheremetjew M."/>
            <person name="Finn R."/>
            <person name="Kale V."/>
            <person name="Holt S."/>
            <person name="Cochrane G."/>
            <person name="Meng A."/>
            <person name="Brown T."/>
            <person name="Cohen L."/>
        </authorList>
    </citation>
    <scope>NUCLEOTIDE SEQUENCE</scope>
    <source>
        <strain evidence="3">CCMP1756</strain>
    </source>
</reference>
<evidence type="ECO:0000313" key="5">
    <source>
        <dbReference type="Proteomes" id="UP000789595"/>
    </source>
</evidence>
<evidence type="ECO:0000259" key="2">
    <source>
        <dbReference type="Pfam" id="PF25534"/>
    </source>
</evidence>
<gene>
    <name evidence="3" type="ORF">PCAL00307_LOCUS8967</name>
    <name evidence="4" type="ORF">PECAL_1P01580</name>
</gene>
<dbReference type="Proteomes" id="UP000789595">
    <property type="component" value="Unassembled WGS sequence"/>
</dbReference>
<evidence type="ECO:0000313" key="4">
    <source>
        <dbReference type="EMBL" id="CAH0363822.1"/>
    </source>
</evidence>
<feature type="compositionally biased region" description="Basic and acidic residues" evidence="1">
    <location>
        <begin position="577"/>
        <end position="586"/>
    </location>
</feature>
<feature type="domain" description="DUF7918" evidence="2">
    <location>
        <begin position="51"/>
        <end position="254"/>
    </location>
</feature>
<keyword evidence="5" id="KW-1185">Reference proteome</keyword>
<name>A0A7S3ZTT8_9STRA</name>
<dbReference type="Pfam" id="PF25534">
    <property type="entry name" value="DUF7918"/>
    <property type="match status" value="1"/>
</dbReference>
<reference evidence="4" key="2">
    <citation type="submission" date="2021-11" db="EMBL/GenBank/DDBJ databases">
        <authorList>
            <consortium name="Genoscope - CEA"/>
            <person name="William W."/>
        </authorList>
    </citation>
    <scope>NUCLEOTIDE SEQUENCE</scope>
</reference>
<organism evidence="3">
    <name type="scientific">Pelagomonas calceolata</name>
    <dbReference type="NCBI Taxonomy" id="35677"/>
    <lineage>
        <taxon>Eukaryota</taxon>
        <taxon>Sar</taxon>
        <taxon>Stramenopiles</taxon>
        <taxon>Ochrophyta</taxon>
        <taxon>Pelagophyceae</taxon>
        <taxon>Pelagomonadales</taxon>
        <taxon>Pelagomonadaceae</taxon>
        <taxon>Pelagomonas</taxon>
    </lineage>
</organism>
<evidence type="ECO:0000313" key="3">
    <source>
        <dbReference type="EMBL" id="CAE0693531.1"/>
    </source>
</evidence>
<feature type="region of interest" description="Disordered" evidence="1">
    <location>
        <begin position="470"/>
        <end position="490"/>
    </location>
</feature>
<feature type="region of interest" description="Disordered" evidence="1">
    <location>
        <begin position="566"/>
        <end position="600"/>
    </location>
</feature>
<evidence type="ECO:0000256" key="1">
    <source>
        <dbReference type="SAM" id="MobiDB-lite"/>
    </source>
</evidence>